<sequence>MATAPYSHTSSAMHQGRPRAKSQIQLPLFTSSATKRPLPAIPISAPLESIKVPLEQMSHSSSSTATARVQQRHGTEYFQGSSLTSSSGNPVYFAPLDDTSLQEQWHQQSSSPYELQPYIPPPPLTASTTNTVPFPQVSTLPLQPHSQLPSFQPLQSSQQQPQQSQQEVTPNPTQKPHSHSMRPSTANSRRHSSAAGVTLSIQTNNLSNVRRGLSTADPTLFKPALKSAGPPEKMGQAKKNTDSETLLKGKAHPQSRNTAAAATTTTIPPSAVTQSTSLPSPTSQSASHSASHGDSSNTVSASLPAPAAQGRSSAHARAATVPSLAIQSASEKASSLQHAQAVETIKRSGSCMENERTAMALMQQYLTLPDDPESSKDVEIQIQISQAAVDAKGFQVLYPHQVDEIKNHHASVSNRIAALTTRLALESKIRDAAQSLLRLHANKKKLAEQASEHLDAANRKVDQVATELWKLTQLAAELQRTLLQHTAGVLALGVVRLEDQTRRERDRRLAEEHVLLHESEASRQIADLSMTIQSLEDEAFEAQTLLEDKDRAIARLMKQLDHQQQLFTKLDEQQQQAMALSRSQQLNLEVLGGQNDALMAEMRQALDRIGQRLHHILQQRQIQEKLLVVSSLGSASTSTTTLTSASSLEYLPPGEPVDVISSAPSVATASNGLPTCGKMSLEPHLVRTKSSEMTLSASLTVDQRSLLLSTAELEQQQQQQRKSPSPRIVHSSSNGILTNPKQGGHTSATAVESLAITTTSNRKPHSLSLPAIYSALDALETHFWQSLQKASYLESELALVRRRSQTLSHSRKSSFRLKEPSSTAPTTPKMSVKNSSSPASSQATPSAGTAFNTIATTTDDPIRAALQKSLKDAIFEKEKARQELESERQRWQEDQHQRIKAMEETLAAARHGSTPSSSLSSSISFSTDHRNGFVELRRQLQEALEEIDRLNAQHQGNLKSMRQLFDIVSESKKHPIDSNSTTPSTVMDSPKQQHHQSPASGRAWISSAIGIKNGRASPADSIASLRSIGSTSLIGSPVGFSMSALIARVKELVARAQQLESDNLDLCQMLEDVSGIGHMANNLNNNCNTQAVPVPGGEGSHFQITKKELERLQASSLAIQELENELVILKQHTDILLEENARLADLAAAVSTNTAPSTTAKSEVTGANSLQRSGENNNNNNNNSVAASERSSWDQSAAGSLSTTIATDNPSNMMTRTISAREGRGIREMEEMLQAKDQILRDRDQFVRQQDEELQRLRRELCLAHHNLSIRRCSSNSRRRRHLPSLRHQRPGVQRRGSRGGNVDSKSLSRSCSRSSSISSGSSADESAVPLKHSPSLGPRPSKSQRRRQRRAPPLPPVVSEFETQELQQYRVRCGLLEEELAEARMMVAALESAFGGGGCGSRAALAAIQAELQSSQPSPTPPLSAMSSWLSSMGSLSFATLTGGNNSNSNSTVKINELDTPSSVSSATTTTTTTMVDAREAAAAAAAATTTVPALVAVSHGEGPEAPRNSQPGGCSPPASCRSSSSMDGGTHPFGQPPRAGVVAGATAALRKEFRRVMADLRNEKEQMVRKEVEERRRLEAVVRQLRRELATLQA</sequence>
<protein>
    <recommendedName>
        <fullName evidence="3">Up-regulated during septation protein 1 domain-containing protein</fullName>
    </recommendedName>
</protein>
<feature type="compositionally biased region" description="Low complexity" evidence="2">
    <location>
        <begin position="274"/>
        <end position="296"/>
    </location>
</feature>
<feature type="region of interest" description="Disordered" evidence="2">
    <location>
        <begin position="972"/>
        <end position="1000"/>
    </location>
</feature>
<feature type="compositionally biased region" description="Low complexity" evidence="2">
    <location>
        <begin position="1513"/>
        <end position="1527"/>
    </location>
</feature>
<evidence type="ECO:0000256" key="1">
    <source>
        <dbReference type="SAM" id="Coils"/>
    </source>
</evidence>
<dbReference type="PANTHER" id="PTHR23159:SF31">
    <property type="entry name" value="CENTROSOME-ASSOCIATED PROTEIN CEP250 ISOFORM X1"/>
    <property type="match status" value="1"/>
</dbReference>
<feature type="compositionally biased region" description="Polar residues" evidence="2">
    <location>
        <begin position="1"/>
        <end position="13"/>
    </location>
</feature>
<evidence type="ECO:0000313" key="5">
    <source>
        <dbReference type="Proteomes" id="UP000807716"/>
    </source>
</evidence>
<feature type="coiled-coil region" evidence="1">
    <location>
        <begin position="518"/>
        <end position="573"/>
    </location>
</feature>
<feature type="region of interest" description="Disordered" evidence="2">
    <location>
        <begin position="1444"/>
        <end position="1472"/>
    </location>
</feature>
<feature type="region of interest" description="Disordered" evidence="2">
    <location>
        <begin position="1152"/>
        <end position="1211"/>
    </location>
</feature>
<feature type="domain" description="Up-regulated during septation protein 1" evidence="3">
    <location>
        <begin position="384"/>
        <end position="492"/>
    </location>
</feature>
<dbReference type="InterPro" id="IPR036274">
    <property type="entry name" value="HR1_rpt_sf"/>
</dbReference>
<feature type="region of interest" description="Disordered" evidence="2">
    <location>
        <begin position="1273"/>
        <end position="1360"/>
    </location>
</feature>
<feature type="region of interest" description="Disordered" evidence="2">
    <location>
        <begin position="100"/>
        <end position="195"/>
    </location>
</feature>
<name>A0A9P6QDK9_9FUNG</name>
<keyword evidence="5" id="KW-1185">Reference proteome</keyword>
<feature type="region of interest" description="Disordered" evidence="2">
    <location>
        <begin position="712"/>
        <end position="746"/>
    </location>
</feature>
<accession>A0A9P6QDK9</accession>
<reference evidence="4" key="1">
    <citation type="journal article" date="2020" name="Fungal Divers.">
        <title>Resolving the Mortierellaceae phylogeny through synthesis of multi-gene phylogenetics and phylogenomics.</title>
        <authorList>
            <person name="Vandepol N."/>
            <person name="Liber J."/>
            <person name="Desiro A."/>
            <person name="Na H."/>
            <person name="Kennedy M."/>
            <person name="Barry K."/>
            <person name="Grigoriev I.V."/>
            <person name="Miller A.N."/>
            <person name="O'Donnell K."/>
            <person name="Stajich J.E."/>
            <person name="Bonito G."/>
        </authorList>
    </citation>
    <scope>NUCLEOTIDE SEQUENCE</scope>
    <source>
        <strain evidence="4">BC1065</strain>
    </source>
</reference>
<organism evidence="4 5">
    <name type="scientific">Actinomortierella ambigua</name>
    <dbReference type="NCBI Taxonomy" id="1343610"/>
    <lineage>
        <taxon>Eukaryota</taxon>
        <taxon>Fungi</taxon>
        <taxon>Fungi incertae sedis</taxon>
        <taxon>Mucoromycota</taxon>
        <taxon>Mortierellomycotina</taxon>
        <taxon>Mortierellomycetes</taxon>
        <taxon>Mortierellales</taxon>
        <taxon>Mortierellaceae</taxon>
        <taxon>Actinomortierella</taxon>
    </lineage>
</organism>
<feature type="compositionally biased region" description="Polar residues" evidence="2">
    <location>
        <begin position="977"/>
        <end position="987"/>
    </location>
</feature>
<evidence type="ECO:0000259" key="3">
    <source>
        <dbReference type="Pfam" id="PF15456"/>
    </source>
</evidence>
<feature type="coiled-coil region" evidence="1">
    <location>
        <begin position="1367"/>
        <end position="1394"/>
    </location>
</feature>
<feature type="compositionally biased region" description="Polar residues" evidence="2">
    <location>
        <begin position="125"/>
        <end position="139"/>
    </location>
</feature>
<feature type="coiled-coil region" evidence="1">
    <location>
        <begin position="1105"/>
        <end position="1139"/>
    </location>
</feature>
<dbReference type="SUPFAM" id="SSF46585">
    <property type="entry name" value="HR1 repeat"/>
    <property type="match status" value="1"/>
</dbReference>
<dbReference type="PANTHER" id="PTHR23159">
    <property type="entry name" value="CENTROSOMAL PROTEIN 2"/>
    <property type="match status" value="1"/>
</dbReference>
<dbReference type="EMBL" id="JAAAJB010000097">
    <property type="protein sequence ID" value="KAG0266274.1"/>
    <property type="molecule type" value="Genomic_DNA"/>
</dbReference>
<dbReference type="Gene3D" id="1.10.287.160">
    <property type="entry name" value="HR1 repeat"/>
    <property type="match status" value="1"/>
</dbReference>
<feature type="region of interest" description="Disordered" evidence="2">
    <location>
        <begin position="1"/>
        <end position="24"/>
    </location>
</feature>
<feature type="compositionally biased region" description="Basic residues" evidence="2">
    <location>
        <begin position="1277"/>
        <end position="1290"/>
    </location>
</feature>
<dbReference type="Pfam" id="PF15456">
    <property type="entry name" value="Uds1"/>
    <property type="match status" value="1"/>
</dbReference>
<dbReference type="OrthoDB" id="5569911at2759"/>
<feature type="compositionally biased region" description="Polar residues" evidence="2">
    <location>
        <begin position="730"/>
        <end position="746"/>
    </location>
</feature>
<feature type="compositionally biased region" description="Polar residues" evidence="2">
    <location>
        <begin position="167"/>
        <end position="187"/>
    </location>
</feature>
<evidence type="ECO:0000256" key="2">
    <source>
        <dbReference type="SAM" id="MobiDB-lite"/>
    </source>
</evidence>
<feature type="coiled-coil region" evidence="1">
    <location>
        <begin position="863"/>
        <end position="897"/>
    </location>
</feature>
<feature type="compositionally biased region" description="Polar residues" evidence="2">
    <location>
        <begin position="820"/>
        <end position="834"/>
    </location>
</feature>
<feature type="compositionally biased region" description="Polar residues" evidence="2">
    <location>
        <begin position="1152"/>
        <end position="1175"/>
    </location>
</feature>
<comment type="caution">
    <text evidence="4">The sequence shown here is derived from an EMBL/GenBank/DDBJ whole genome shotgun (WGS) entry which is preliminary data.</text>
</comment>
<gene>
    <name evidence="4" type="ORF">DFQ27_009901</name>
</gene>
<keyword evidence="1" id="KW-0175">Coiled coil</keyword>
<feature type="compositionally biased region" description="Low complexity" evidence="2">
    <location>
        <begin position="835"/>
        <end position="847"/>
    </location>
</feature>
<feature type="region of interest" description="Disordered" evidence="2">
    <location>
        <begin position="1501"/>
        <end position="1543"/>
    </location>
</feature>
<dbReference type="InterPro" id="IPR029191">
    <property type="entry name" value="Uds1"/>
</dbReference>
<feature type="region of interest" description="Disordered" evidence="2">
    <location>
        <begin position="804"/>
        <end position="847"/>
    </location>
</feature>
<feature type="compositionally biased region" description="Basic residues" evidence="2">
    <location>
        <begin position="804"/>
        <end position="815"/>
    </location>
</feature>
<proteinExistence type="predicted"/>
<feature type="region of interest" description="Disordered" evidence="2">
    <location>
        <begin position="215"/>
        <end position="316"/>
    </location>
</feature>
<feature type="coiled-coil region" evidence="1">
    <location>
        <begin position="1552"/>
        <end position="1590"/>
    </location>
</feature>
<feature type="coiled-coil region" evidence="1">
    <location>
        <begin position="440"/>
        <end position="467"/>
    </location>
</feature>
<feature type="compositionally biased region" description="Polar residues" evidence="2">
    <location>
        <begin position="1184"/>
        <end position="1211"/>
    </location>
</feature>
<feature type="compositionally biased region" description="Low complexity" evidence="2">
    <location>
        <begin position="1461"/>
        <end position="1472"/>
    </location>
</feature>
<feature type="compositionally biased region" description="Low complexity" evidence="2">
    <location>
        <begin position="1305"/>
        <end position="1327"/>
    </location>
</feature>
<feature type="compositionally biased region" description="Polar residues" evidence="2">
    <location>
        <begin position="100"/>
        <end position="111"/>
    </location>
</feature>
<evidence type="ECO:0000313" key="4">
    <source>
        <dbReference type="EMBL" id="KAG0266274.1"/>
    </source>
</evidence>
<feature type="compositionally biased region" description="Low complexity" evidence="2">
    <location>
        <begin position="140"/>
        <end position="166"/>
    </location>
</feature>
<dbReference type="Proteomes" id="UP000807716">
    <property type="component" value="Unassembled WGS sequence"/>
</dbReference>